<dbReference type="Pfam" id="PF00924">
    <property type="entry name" value="MS_channel_2nd"/>
    <property type="match status" value="1"/>
</dbReference>
<name>M0M6Y7_9EURY</name>
<evidence type="ECO:0000259" key="9">
    <source>
        <dbReference type="Pfam" id="PF21082"/>
    </source>
</evidence>
<accession>M0M6Y7</accession>
<gene>
    <name evidence="10" type="ORF">C447_01870</name>
</gene>
<evidence type="ECO:0000256" key="1">
    <source>
        <dbReference type="ARBA" id="ARBA00004651"/>
    </source>
</evidence>
<dbReference type="AlphaFoldDB" id="M0M6Y7"/>
<dbReference type="Gene3D" id="3.30.70.100">
    <property type="match status" value="1"/>
</dbReference>
<comment type="subcellular location">
    <subcellularLocation>
        <location evidence="1">Cell membrane</location>
        <topology evidence="1">Multi-pass membrane protein</topology>
    </subcellularLocation>
</comment>
<dbReference type="InterPro" id="IPR049278">
    <property type="entry name" value="MS_channel_C"/>
</dbReference>
<evidence type="ECO:0000256" key="7">
    <source>
        <dbReference type="SAM" id="Phobius"/>
    </source>
</evidence>
<dbReference type="GO" id="GO:0005886">
    <property type="term" value="C:plasma membrane"/>
    <property type="evidence" value="ECO:0007669"/>
    <property type="project" value="UniProtKB-SubCell"/>
</dbReference>
<keyword evidence="11" id="KW-1185">Reference proteome</keyword>
<evidence type="ECO:0000256" key="2">
    <source>
        <dbReference type="ARBA" id="ARBA00008017"/>
    </source>
</evidence>
<dbReference type="InterPro" id="IPR006685">
    <property type="entry name" value="MscS_channel_2nd"/>
</dbReference>
<dbReference type="Gene3D" id="1.10.287.1260">
    <property type="match status" value="1"/>
</dbReference>
<dbReference type="Gene3D" id="2.30.30.60">
    <property type="match status" value="1"/>
</dbReference>
<comment type="caution">
    <text evidence="10">The sequence shown here is derived from an EMBL/GenBank/DDBJ whole genome shotgun (WGS) entry which is preliminary data.</text>
</comment>
<feature type="domain" description="Mechanosensitive ion channel MscS C-terminal" evidence="9">
    <location>
        <begin position="214"/>
        <end position="301"/>
    </location>
</feature>
<protein>
    <submittedName>
        <fullName evidence="10">Putative mechanosensitive ion channel</fullName>
    </submittedName>
</protein>
<dbReference type="PANTHER" id="PTHR30221">
    <property type="entry name" value="SMALL-CONDUCTANCE MECHANOSENSITIVE CHANNEL"/>
    <property type="match status" value="1"/>
</dbReference>
<dbReference type="RefSeq" id="WP_007690298.1">
    <property type="nucleotide sequence ID" value="NZ_AJRK01000067.1"/>
</dbReference>
<keyword evidence="5 7" id="KW-1133">Transmembrane helix</keyword>
<comment type="similarity">
    <text evidence="2">Belongs to the MscS (TC 1.A.23) family.</text>
</comment>
<sequence length="318" mass="34243">MAGLSSVVLQSGTATGNNSSVPEVNIEGMGVVGRTLRDVGVEAAYAKPLGAAISFVVALVAVYLVGRAVAVPLFGRALGRQGLDAHEQRPLQRLFRILIGFVALAVAFKAGRLTGFFTSIAAIAAAATLAIGLALQDTLSNFVAGVFIYTDRPFRIGDWIEWGGPSDGYSGVVEDISFRVTRVRTFDNELLTVPNAVLTGDVIKNPVAKDELRISFTFGIGYEDDIEQATEIILDEAERHPDILGDPAPTVRMSENPLADSYVGLVSRFWIADPNRADFLKTRGEYVTNVKDRFDAAGIDIPYPQVDLSGRVDIENPR</sequence>
<dbReference type="EMBL" id="AOMB01000005">
    <property type="protein sequence ID" value="EMA41562.1"/>
    <property type="molecule type" value="Genomic_DNA"/>
</dbReference>
<keyword evidence="3" id="KW-1003">Cell membrane</keyword>
<dbReference type="InterPro" id="IPR010920">
    <property type="entry name" value="LSM_dom_sf"/>
</dbReference>
<feature type="transmembrane region" description="Helical" evidence="7">
    <location>
        <begin position="94"/>
        <end position="110"/>
    </location>
</feature>
<dbReference type="InterPro" id="IPR023408">
    <property type="entry name" value="MscS_beta-dom_sf"/>
</dbReference>
<dbReference type="Proteomes" id="UP000011566">
    <property type="component" value="Unassembled WGS sequence"/>
</dbReference>
<feature type="domain" description="Mechanosensitive ion channel MscS" evidence="8">
    <location>
        <begin position="137"/>
        <end position="206"/>
    </location>
</feature>
<keyword evidence="6 7" id="KW-0472">Membrane</keyword>
<reference evidence="10 11" key="1">
    <citation type="journal article" date="2014" name="PLoS Genet.">
        <title>Phylogenetically driven sequencing of extremely halophilic archaea reveals strategies for static and dynamic osmo-response.</title>
        <authorList>
            <person name="Becker E.A."/>
            <person name="Seitzer P.M."/>
            <person name="Tritt A."/>
            <person name="Larsen D."/>
            <person name="Krusor M."/>
            <person name="Yao A.I."/>
            <person name="Wu D."/>
            <person name="Madern D."/>
            <person name="Eisen J.A."/>
            <person name="Darling A.E."/>
            <person name="Facciotti M.T."/>
        </authorList>
    </citation>
    <scope>NUCLEOTIDE SEQUENCE [LARGE SCALE GENOMIC DNA]</scope>
    <source>
        <strain evidence="10 11">100A6</strain>
    </source>
</reference>
<dbReference type="eggNOG" id="arCOG01568">
    <property type="taxonomic scope" value="Archaea"/>
</dbReference>
<evidence type="ECO:0000313" key="11">
    <source>
        <dbReference type="Proteomes" id="UP000011566"/>
    </source>
</evidence>
<keyword evidence="4 7" id="KW-0812">Transmembrane</keyword>
<evidence type="ECO:0000256" key="3">
    <source>
        <dbReference type="ARBA" id="ARBA00022475"/>
    </source>
</evidence>
<evidence type="ECO:0000256" key="6">
    <source>
        <dbReference type="ARBA" id="ARBA00023136"/>
    </source>
</evidence>
<proteinExistence type="inferred from homology"/>
<dbReference type="PATRIC" id="fig|1132509.6.peg.438"/>
<dbReference type="SUPFAM" id="SSF50182">
    <property type="entry name" value="Sm-like ribonucleoproteins"/>
    <property type="match status" value="1"/>
</dbReference>
<dbReference type="GO" id="GO:0008381">
    <property type="term" value="F:mechanosensitive monoatomic ion channel activity"/>
    <property type="evidence" value="ECO:0007669"/>
    <property type="project" value="InterPro"/>
</dbReference>
<evidence type="ECO:0000313" key="10">
    <source>
        <dbReference type="EMBL" id="EMA41562.1"/>
    </source>
</evidence>
<dbReference type="PANTHER" id="PTHR30221:SF1">
    <property type="entry name" value="SMALL-CONDUCTANCE MECHANOSENSITIVE CHANNEL"/>
    <property type="match status" value="1"/>
</dbReference>
<evidence type="ECO:0000256" key="5">
    <source>
        <dbReference type="ARBA" id="ARBA00022989"/>
    </source>
</evidence>
<organism evidence="10 11">
    <name type="scientific">Halococcus hamelinensis 100A6</name>
    <dbReference type="NCBI Taxonomy" id="1132509"/>
    <lineage>
        <taxon>Archaea</taxon>
        <taxon>Methanobacteriati</taxon>
        <taxon>Methanobacteriota</taxon>
        <taxon>Stenosarchaea group</taxon>
        <taxon>Halobacteria</taxon>
        <taxon>Halobacteriales</taxon>
        <taxon>Halococcaceae</taxon>
        <taxon>Halococcus</taxon>
    </lineage>
</organism>
<evidence type="ECO:0000256" key="4">
    <source>
        <dbReference type="ARBA" id="ARBA00022692"/>
    </source>
</evidence>
<feature type="transmembrane region" description="Helical" evidence="7">
    <location>
        <begin position="51"/>
        <end position="74"/>
    </location>
</feature>
<dbReference type="InterPro" id="IPR011066">
    <property type="entry name" value="MscS_channel_C_sf"/>
</dbReference>
<dbReference type="OrthoDB" id="31543at2157"/>
<dbReference type="Pfam" id="PF21082">
    <property type="entry name" value="MS_channel_3rd"/>
    <property type="match status" value="1"/>
</dbReference>
<dbReference type="SUPFAM" id="SSF82689">
    <property type="entry name" value="Mechanosensitive channel protein MscS (YggB), C-terminal domain"/>
    <property type="match status" value="1"/>
</dbReference>
<dbReference type="InterPro" id="IPR045275">
    <property type="entry name" value="MscS_archaea/bacteria_type"/>
</dbReference>
<feature type="transmembrane region" description="Helical" evidence="7">
    <location>
        <begin position="116"/>
        <end position="135"/>
    </location>
</feature>
<evidence type="ECO:0000259" key="8">
    <source>
        <dbReference type="Pfam" id="PF00924"/>
    </source>
</evidence>